<evidence type="ECO:0000313" key="5">
    <source>
        <dbReference type="Proteomes" id="UP000005215"/>
    </source>
</evidence>
<dbReference type="eggNOG" id="KOG1744">
    <property type="taxonomic scope" value="Eukaryota"/>
</dbReference>
<evidence type="ECO:0000313" key="4">
    <source>
        <dbReference type="Ensembl" id="ENSSTOP00000018280.2"/>
    </source>
</evidence>
<protein>
    <submittedName>
        <fullName evidence="4">Histone H2B type 1-N-like</fullName>
    </submittedName>
</protein>
<reference evidence="4" key="3">
    <citation type="submission" date="2025-09" db="UniProtKB">
        <authorList>
            <consortium name="Ensembl"/>
        </authorList>
    </citation>
    <scope>IDENTIFICATION</scope>
</reference>
<dbReference type="InParanoid" id="I3N1N4"/>
<dbReference type="SUPFAM" id="SSF47113">
    <property type="entry name" value="Histone-fold"/>
    <property type="match status" value="1"/>
</dbReference>
<evidence type="ECO:0000256" key="1">
    <source>
        <dbReference type="ARBA" id="ARBA00006846"/>
    </source>
</evidence>
<feature type="compositionally biased region" description="Basic and acidic residues" evidence="2">
    <location>
        <begin position="108"/>
        <end position="119"/>
    </location>
</feature>
<dbReference type="InterPro" id="IPR000558">
    <property type="entry name" value="Histone_H2B"/>
</dbReference>
<dbReference type="PRINTS" id="PR00621">
    <property type="entry name" value="HISTONEH2B"/>
</dbReference>
<proteinExistence type="inferred from homology"/>
<dbReference type="AlphaFoldDB" id="I3N1N4"/>
<feature type="domain" description="Core Histone H2A/H2B/H3" evidence="3">
    <location>
        <begin position="46"/>
        <end position="102"/>
    </location>
</feature>
<evidence type="ECO:0000256" key="2">
    <source>
        <dbReference type="SAM" id="MobiDB-lite"/>
    </source>
</evidence>
<dbReference type="EMBL" id="AGTP01091222">
    <property type="status" value="NOT_ANNOTATED_CDS"/>
    <property type="molecule type" value="Genomic_DNA"/>
</dbReference>
<dbReference type="PANTHER" id="PTHR23428">
    <property type="entry name" value="HISTONE H2B"/>
    <property type="match status" value="1"/>
</dbReference>
<feature type="region of interest" description="Disordered" evidence="2">
    <location>
        <begin position="106"/>
        <end position="129"/>
    </location>
</feature>
<dbReference type="Ensembl" id="ENSSTOT00000019941.2">
    <property type="protein sequence ID" value="ENSSTOP00000018280.2"/>
    <property type="gene ID" value="ENSSTOG00000020204.2"/>
</dbReference>
<name>I3N1N4_ICTTR</name>
<dbReference type="GeneTree" id="ENSGT01110000267181"/>
<evidence type="ECO:0000259" key="3">
    <source>
        <dbReference type="Pfam" id="PF00125"/>
    </source>
</evidence>
<dbReference type="STRING" id="43179.ENSSTOP00000018280"/>
<feature type="region of interest" description="Disordered" evidence="2">
    <location>
        <begin position="1"/>
        <end position="61"/>
    </location>
</feature>
<dbReference type="Gene3D" id="1.10.20.10">
    <property type="entry name" value="Histone, subunit A"/>
    <property type="match status" value="1"/>
</dbReference>
<dbReference type="GO" id="GO:0030527">
    <property type="term" value="F:structural constituent of chromatin"/>
    <property type="evidence" value="ECO:0007669"/>
    <property type="project" value="InterPro"/>
</dbReference>
<comment type="similarity">
    <text evidence="1">Belongs to the histone H2B family.</text>
</comment>
<dbReference type="SMART" id="SM00427">
    <property type="entry name" value="H2B"/>
    <property type="match status" value="1"/>
</dbReference>
<dbReference type="Proteomes" id="UP000005215">
    <property type="component" value="Unassembled WGS sequence"/>
</dbReference>
<dbReference type="GO" id="GO:0000786">
    <property type="term" value="C:nucleosome"/>
    <property type="evidence" value="ECO:0007669"/>
    <property type="project" value="InterPro"/>
</dbReference>
<reference evidence="4" key="2">
    <citation type="submission" date="2025-08" db="UniProtKB">
        <authorList>
            <consortium name="Ensembl"/>
        </authorList>
    </citation>
    <scope>IDENTIFICATION</scope>
</reference>
<dbReference type="CDD" id="cd22910">
    <property type="entry name" value="HFD_H2B"/>
    <property type="match status" value="1"/>
</dbReference>
<dbReference type="GO" id="GO:0046982">
    <property type="term" value="F:protein heterodimerization activity"/>
    <property type="evidence" value="ECO:0007669"/>
    <property type="project" value="InterPro"/>
</dbReference>
<reference evidence="5" key="1">
    <citation type="submission" date="2011-11" db="EMBL/GenBank/DDBJ databases">
        <title>The Draft Genome of Spermophilus tridecemlineatus.</title>
        <authorList>
            <consortium name="The Broad Institute Genome Assembly &amp; Analysis Group"/>
            <consortium name="Computational R&amp;D Group"/>
            <consortium name="and Sequencing Platform"/>
            <person name="Di Palma F."/>
            <person name="Alfoldi J."/>
            <person name="Johnson J."/>
            <person name="Berlin A."/>
            <person name="Gnerre S."/>
            <person name="Jaffe D."/>
            <person name="MacCallum I."/>
            <person name="Young S."/>
            <person name="Walker B.J."/>
            <person name="Lindblad-Toh K."/>
        </authorList>
    </citation>
    <scope>NUCLEOTIDE SEQUENCE [LARGE SCALE GENOMIC DNA]</scope>
</reference>
<dbReference type="HOGENOM" id="CLU_075666_2_1_1"/>
<dbReference type="RefSeq" id="XP_005337148.1">
    <property type="nucleotide sequence ID" value="XM_005337091.1"/>
</dbReference>
<accession>I3N1N4</accession>
<dbReference type="KEGG" id="iti:101970966"/>
<dbReference type="GO" id="GO:0003677">
    <property type="term" value="F:DNA binding"/>
    <property type="evidence" value="ECO:0007669"/>
    <property type="project" value="InterPro"/>
</dbReference>
<keyword evidence="5" id="KW-1185">Reference proteome</keyword>
<organism evidence="4 5">
    <name type="scientific">Ictidomys tridecemlineatus</name>
    <name type="common">Thirteen-lined ground squirrel</name>
    <name type="synonym">Spermophilus tridecemlineatus</name>
    <dbReference type="NCBI Taxonomy" id="43179"/>
    <lineage>
        <taxon>Eukaryota</taxon>
        <taxon>Metazoa</taxon>
        <taxon>Chordata</taxon>
        <taxon>Craniata</taxon>
        <taxon>Vertebrata</taxon>
        <taxon>Euteleostomi</taxon>
        <taxon>Mammalia</taxon>
        <taxon>Eutheria</taxon>
        <taxon>Euarchontoglires</taxon>
        <taxon>Glires</taxon>
        <taxon>Rodentia</taxon>
        <taxon>Sciuromorpha</taxon>
        <taxon>Sciuridae</taxon>
        <taxon>Xerinae</taxon>
        <taxon>Marmotini</taxon>
        <taxon>Ictidomys</taxon>
    </lineage>
</organism>
<gene>
    <name evidence="4" type="primary">LOC101970966</name>
</gene>
<dbReference type="GeneID" id="101970966"/>
<dbReference type="InterPro" id="IPR007125">
    <property type="entry name" value="H2A/H2B/H3"/>
</dbReference>
<dbReference type="Pfam" id="PF00125">
    <property type="entry name" value="Histone"/>
    <property type="match status" value="1"/>
</dbReference>
<sequence length="129" mass="13553">MPGLASRSAATSKKGCKKAASRSQKKEGGGESARGATKSAGYNYEVPKQGHSDAGVSSEAGGSVNTFVKDIFERIAGEASRLAHCNKRSTITSREIQTAMRLLLPPELAKHSGPEDTKVATKYTSAKRA</sequence>
<dbReference type="InterPro" id="IPR009072">
    <property type="entry name" value="Histone-fold"/>
</dbReference>